<evidence type="ECO:0000259" key="1">
    <source>
        <dbReference type="Pfam" id="PF08241"/>
    </source>
</evidence>
<dbReference type="Pfam" id="PF08241">
    <property type="entry name" value="Methyltransf_11"/>
    <property type="match status" value="1"/>
</dbReference>
<dbReference type="InterPro" id="IPR029063">
    <property type="entry name" value="SAM-dependent_MTases_sf"/>
</dbReference>
<dbReference type="InterPro" id="IPR013216">
    <property type="entry name" value="Methyltransf_11"/>
</dbReference>
<dbReference type="EMBL" id="CP014750">
    <property type="protein sequence ID" value="AMQ19352.1"/>
    <property type="molecule type" value="Genomic_DNA"/>
</dbReference>
<dbReference type="CDD" id="cd02440">
    <property type="entry name" value="AdoMet_MTases"/>
    <property type="match status" value="1"/>
</dbReference>
<dbReference type="AlphaFoldDB" id="A0A142CX50"/>
<dbReference type="Gene3D" id="3.40.50.150">
    <property type="entry name" value="Vaccinia Virus protein VP39"/>
    <property type="match status" value="1"/>
</dbReference>
<dbReference type="PANTHER" id="PTHR42912">
    <property type="entry name" value="METHYLTRANSFERASE"/>
    <property type="match status" value="1"/>
</dbReference>
<dbReference type="RefSeq" id="WP_062390601.1">
    <property type="nucleotide sequence ID" value="NZ_CP014750.1"/>
</dbReference>
<dbReference type="GO" id="GO:0008757">
    <property type="term" value="F:S-adenosylmethionine-dependent methyltransferase activity"/>
    <property type="evidence" value="ECO:0007669"/>
    <property type="project" value="InterPro"/>
</dbReference>
<feature type="domain" description="Methyltransferase type 11" evidence="1">
    <location>
        <begin position="40"/>
        <end position="129"/>
    </location>
</feature>
<organism evidence="2 3">
    <name type="scientific">Thermococcus peptonophilus</name>
    <dbReference type="NCBI Taxonomy" id="53952"/>
    <lineage>
        <taxon>Archaea</taxon>
        <taxon>Methanobacteriati</taxon>
        <taxon>Methanobacteriota</taxon>
        <taxon>Thermococci</taxon>
        <taxon>Thermococcales</taxon>
        <taxon>Thermococcaceae</taxon>
        <taxon>Thermococcus</taxon>
    </lineage>
</organism>
<dbReference type="STRING" id="53952.A0127_09350"/>
<dbReference type="Proteomes" id="UP000073604">
    <property type="component" value="Chromosome"/>
</dbReference>
<dbReference type="KEGG" id="tpep:A0127_09350"/>
<evidence type="ECO:0000313" key="2">
    <source>
        <dbReference type="EMBL" id="AMQ19352.1"/>
    </source>
</evidence>
<gene>
    <name evidence="2" type="ORF">A0127_09350</name>
</gene>
<protein>
    <recommendedName>
        <fullName evidence="1">Methyltransferase type 11 domain-containing protein</fullName>
    </recommendedName>
</protein>
<keyword evidence="3" id="KW-1185">Reference proteome</keyword>
<dbReference type="OrthoDB" id="147504at2157"/>
<proteinExistence type="predicted"/>
<accession>A0A142CX50</accession>
<dbReference type="SUPFAM" id="SSF53335">
    <property type="entry name" value="S-adenosyl-L-methionine-dependent methyltransferases"/>
    <property type="match status" value="1"/>
</dbReference>
<evidence type="ECO:0000313" key="3">
    <source>
        <dbReference type="Proteomes" id="UP000073604"/>
    </source>
</evidence>
<sequence>MRYDLASYIYEPINTLLEVPTGIRDARKEIIKKARGKVIELGVGTGLNLPLYPEGVEIVGIDISEKMLEKARKKSSKAKVSLRKADARELPFSDGSFDTAVSTFFLCVVPEKEKVIKEIYRVLKPSGVFPCDGVFTPG</sequence>
<name>A0A142CX50_9EURY</name>
<dbReference type="GeneID" id="27140752"/>
<reference evidence="3" key="1">
    <citation type="submission" date="2016-03" db="EMBL/GenBank/DDBJ databases">
        <authorList>
            <person name="Oger P.M."/>
        </authorList>
    </citation>
    <scope>NUCLEOTIDE SEQUENCE [LARGE SCALE GENOMIC DNA]</scope>
    <source>
        <strain evidence="3">OG-1</strain>
    </source>
</reference>
<dbReference type="InterPro" id="IPR050508">
    <property type="entry name" value="Methyltransf_Superfamily"/>
</dbReference>
<dbReference type="PANTHER" id="PTHR42912:SF96">
    <property type="entry name" value="METHYLTRANSFERASE DOMAIN-CONTAINING PROTEIN"/>
    <property type="match status" value="1"/>
</dbReference>